<keyword evidence="2" id="KW-1185">Reference proteome</keyword>
<evidence type="ECO:0000313" key="2">
    <source>
        <dbReference type="Proteomes" id="UP000694403"/>
    </source>
</evidence>
<dbReference type="AlphaFoldDB" id="A0A8C3SWD1"/>
<reference evidence="1" key="2">
    <citation type="submission" date="2025-09" db="UniProtKB">
        <authorList>
            <consortium name="Ensembl"/>
        </authorList>
    </citation>
    <scope>IDENTIFICATION</scope>
</reference>
<sequence>MEQSGLAGAAEPEASPDGEFQAVVQRMQVLLLAGEMWEPDRAQAALSFFTHEVLPVARHSASLSRPPVGSPAAPSAPPTGQLNFFLGRAPLLRGWAEWLWEVLQGVREQSRGTPAALVGVIVQPRLEAEAWRHLEELLVEVFQLPGPGATLRVEVHTAVFCPGRPEWALEVKKAACEALRKDPGAAGARAGPGL</sequence>
<reference evidence="1" key="1">
    <citation type="submission" date="2025-08" db="UniProtKB">
        <authorList>
            <consortium name="Ensembl"/>
        </authorList>
    </citation>
    <scope>IDENTIFICATION</scope>
</reference>
<dbReference type="Proteomes" id="UP000694403">
    <property type="component" value="Unplaced"/>
</dbReference>
<evidence type="ECO:0000313" key="1">
    <source>
        <dbReference type="Ensembl" id="ENSCSRP00000018294.1"/>
    </source>
</evidence>
<dbReference type="Ensembl" id="ENSCSRT00000019140.1">
    <property type="protein sequence ID" value="ENSCSRP00000018294.1"/>
    <property type="gene ID" value="ENSCSRG00000014032.1"/>
</dbReference>
<dbReference type="PANTHER" id="PTHR35675">
    <property type="entry name" value="HYPOTHETICAL PROTEIN LOC100362216"/>
    <property type="match status" value="1"/>
</dbReference>
<accession>A0A8C3SWD1</accession>
<proteinExistence type="predicted"/>
<protein>
    <submittedName>
        <fullName evidence="1">Uncharacterized protein</fullName>
    </submittedName>
</protein>
<dbReference type="PANTHER" id="PTHR35675:SF1">
    <property type="entry name" value="RIKEN CDNA 2810459M11 GENE"/>
    <property type="match status" value="1"/>
</dbReference>
<name>A0A8C3SWD1_CHESE</name>
<organism evidence="1 2">
    <name type="scientific">Chelydra serpentina</name>
    <name type="common">Snapping turtle</name>
    <name type="synonym">Testudo serpentina</name>
    <dbReference type="NCBI Taxonomy" id="8475"/>
    <lineage>
        <taxon>Eukaryota</taxon>
        <taxon>Metazoa</taxon>
        <taxon>Chordata</taxon>
        <taxon>Craniata</taxon>
        <taxon>Vertebrata</taxon>
        <taxon>Euteleostomi</taxon>
        <taxon>Archelosauria</taxon>
        <taxon>Testudinata</taxon>
        <taxon>Testudines</taxon>
        <taxon>Cryptodira</taxon>
        <taxon>Durocryptodira</taxon>
        <taxon>Americhelydia</taxon>
        <taxon>Chelydroidea</taxon>
        <taxon>Chelydridae</taxon>
        <taxon>Chelydra</taxon>
    </lineage>
</organism>